<evidence type="ECO:0000313" key="3">
    <source>
        <dbReference type="Proteomes" id="UP001444661"/>
    </source>
</evidence>
<dbReference type="PROSITE" id="PS51273">
    <property type="entry name" value="GATASE_TYPE_1"/>
    <property type="match status" value="1"/>
</dbReference>
<dbReference type="Proteomes" id="UP001444661">
    <property type="component" value="Unassembled WGS sequence"/>
</dbReference>
<dbReference type="PANTHER" id="PTHR42695:SF5">
    <property type="entry name" value="GLUTAMINE AMIDOTRANSFERASE YLR126C-RELATED"/>
    <property type="match status" value="1"/>
</dbReference>
<evidence type="ECO:0000313" key="2">
    <source>
        <dbReference type="EMBL" id="KAK8051023.1"/>
    </source>
</evidence>
<comment type="caution">
    <text evidence="2">The sequence shown here is derived from an EMBL/GenBank/DDBJ whole genome shotgun (WGS) entry which is preliminary data.</text>
</comment>
<dbReference type="Pfam" id="PF00117">
    <property type="entry name" value="GATase"/>
    <property type="match status" value="1"/>
</dbReference>
<organism evidence="2 3">
    <name type="scientific">Apiospora rasikravindrae</name>
    <dbReference type="NCBI Taxonomy" id="990691"/>
    <lineage>
        <taxon>Eukaryota</taxon>
        <taxon>Fungi</taxon>
        <taxon>Dikarya</taxon>
        <taxon>Ascomycota</taxon>
        <taxon>Pezizomycotina</taxon>
        <taxon>Sordariomycetes</taxon>
        <taxon>Xylariomycetidae</taxon>
        <taxon>Amphisphaeriales</taxon>
        <taxon>Apiosporaceae</taxon>
        <taxon>Apiospora</taxon>
    </lineage>
</organism>
<name>A0ABR1TWT8_9PEZI</name>
<reference evidence="2 3" key="1">
    <citation type="submission" date="2023-01" db="EMBL/GenBank/DDBJ databases">
        <title>Analysis of 21 Apiospora genomes using comparative genomics revels a genus with tremendous synthesis potential of carbohydrate active enzymes and secondary metabolites.</title>
        <authorList>
            <person name="Sorensen T."/>
        </authorList>
    </citation>
    <scope>NUCLEOTIDE SEQUENCE [LARGE SCALE GENOMIC DNA]</scope>
    <source>
        <strain evidence="2 3">CBS 33761</strain>
    </source>
</reference>
<feature type="domain" description="Glutamine amidotransferase" evidence="1">
    <location>
        <begin position="124"/>
        <end position="219"/>
    </location>
</feature>
<protein>
    <recommendedName>
        <fullName evidence="1">Glutamine amidotransferase domain-containing protein</fullName>
    </recommendedName>
</protein>
<dbReference type="EMBL" id="JAQQWK010000002">
    <property type="protein sequence ID" value="KAK8051023.1"/>
    <property type="molecule type" value="Genomic_DNA"/>
</dbReference>
<keyword evidence="3" id="KW-1185">Reference proteome</keyword>
<accession>A0ABR1TWT8</accession>
<evidence type="ECO:0000259" key="1">
    <source>
        <dbReference type="Pfam" id="PF00117"/>
    </source>
</evidence>
<dbReference type="Gene3D" id="3.40.50.880">
    <property type="match status" value="1"/>
</dbReference>
<dbReference type="InterPro" id="IPR044992">
    <property type="entry name" value="ChyE-like"/>
</dbReference>
<dbReference type="CDD" id="cd01741">
    <property type="entry name" value="GATase1_1"/>
    <property type="match status" value="1"/>
</dbReference>
<proteinExistence type="predicted"/>
<dbReference type="PANTHER" id="PTHR42695">
    <property type="entry name" value="GLUTAMINE AMIDOTRANSFERASE YLR126C-RELATED"/>
    <property type="match status" value="1"/>
</dbReference>
<gene>
    <name evidence="2" type="ORF">PG993_002408</name>
</gene>
<dbReference type="InterPro" id="IPR017926">
    <property type="entry name" value="GATASE"/>
</dbReference>
<dbReference type="InterPro" id="IPR029062">
    <property type="entry name" value="Class_I_gatase-like"/>
</dbReference>
<sequence length="266" mass="29006">MGSEPTTAPRPLRLAILEADTPVPGVLAKYGKYGSVFAHLFRQACAPEPLESRLALSAHDVVNDPSSYPDPETLDAVLITGSKHSAFESDDWILRLVAYTKRLLEAPAAAREDGDGGRRAPVRVIGVCFGHQIVGRALGAPVGRSDRGWELSVVDMALTDEGKRIFGGETLKIHHMHRDIISEYPKGTIPLAHTAVCATQAMYIPKRMIALQGHPEFTEDMVRELLEMRHNSGIIPDGVYEDAIGRVANAHDGVAIARAFLKFLQE</sequence>
<dbReference type="SUPFAM" id="SSF52317">
    <property type="entry name" value="Class I glutamine amidotransferase-like"/>
    <property type="match status" value="1"/>
</dbReference>